<name>A0A2P7B343_9HYPH</name>
<dbReference type="Gene3D" id="3.40.50.11310">
    <property type="entry name" value="Bacterial phosphonate metabolism protein PhnH"/>
    <property type="match status" value="1"/>
</dbReference>
<organism evidence="1 2">
    <name type="scientific">Phyllobacterium sophorae</name>
    <dbReference type="NCBI Taxonomy" id="1520277"/>
    <lineage>
        <taxon>Bacteria</taxon>
        <taxon>Pseudomonadati</taxon>
        <taxon>Pseudomonadota</taxon>
        <taxon>Alphaproteobacteria</taxon>
        <taxon>Hyphomicrobiales</taxon>
        <taxon>Phyllobacteriaceae</taxon>
        <taxon>Phyllobacterium</taxon>
    </lineage>
</organism>
<dbReference type="OrthoDB" id="9814509at2"/>
<accession>A0A2P7B343</accession>
<dbReference type="PIRSF" id="PIRSF020680">
    <property type="entry name" value="PhnH"/>
    <property type="match status" value="1"/>
</dbReference>
<comment type="caution">
    <text evidence="1">The sequence shown here is derived from an EMBL/GenBank/DDBJ whole genome shotgun (WGS) entry which is preliminary data.</text>
</comment>
<keyword evidence="2" id="KW-1185">Reference proteome</keyword>
<sequence length="198" mass="21184">MNDSIIASQFREPVHDSQATFRALLSATSRPGTIIDIPSPTTSPAPLGSALTAIALSLLDDTTPLWLDAALNTDSVTNYLRFHSGVRTVSDPREAMFGFFSCADTLIDFDRFNRGDSFYPDRSATLVVQLPSLTGGRPVSLSGPGIETETSVAPAGLPEGFWTHWNENAASYPVGIDLVLADQRSVLGLPRTTKASIS</sequence>
<dbReference type="EMBL" id="PGGM01000015">
    <property type="protein sequence ID" value="PSH60871.1"/>
    <property type="molecule type" value="Genomic_DNA"/>
</dbReference>
<dbReference type="AlphaFoldDB" id="A0A2P7B343"/>
<dbReference type="NCBIfam" id="TIGR03292">
    <property type="entry name" value="PhnH_redo"/>
    <property type="match status" value="1"/>
</dbReference>
<dbReference type="GO" id="GO:0019634">
    <property type="term" value="P:organic phosphonate metabolic process"/>
    <property type="evidence" value="ECO:0007669"/>
    <property type="project" value="InterPro"/>
</dbReference>
<gene>
    <name evidence="1" type="ORF">CU103_25230</name>
</gene>
<reference evidence="2" key="1">
    <citation type="submission" date="2017-11" db="EMBL/GenBank/DDBJ databases">
        <authorList>
            <person name="Kuznetsova I."/>
            <person name="Sazanova A."/>
            <person name="Chirak E."/>
            <person name="Safronova V."/>
            <person name="Willems A."/>
        </authorList>
    </citation>
    <scope>NUCLEOTIDE SEQUENCE [LARGE SCALE GENOMIC DNA]</scope>
    <source>
        <strain evidence="2">CCBAU 03422</strain>
    </source>
</reference>
<evidence type="ECO:0000313" key="2">
    <source>
        <dbReference type="Proteomes" id="UP000241764"/>
    </source>
</evidence>
<dbReference type="SUPFAM" id="SSF159709">
    <property type="entry name" value="PhnH-like"/>
    <property type="match status" value="1"/>
</dbReference>
<dbReference type="InterPro" id="IPR008772">
    <property type="entry name" value="Phosphonate_metab_PhnH"/>
</dbReference>
<dbReference type="Proteomes" id="UP000241764">
    <property type="component" value="Unassembled WGS sequence"/>
</dbReference>
<dbReference type="InterPro" id="IPR038058">
    <property type="entry name" value="PhnH-like_sp"/>
</dbReference>
<dbReference type="RefSeq" id="WP_106666780.1">
    <property type="nucleotide sequence ID" value="NZ_PGGM01000015.1"/>
</dbReference>
<proteinExistence type="predicted"/>
<dbReference type="Pfam" id="PF05845">
    <property type="entry name" value="PhnH"/>
    <property type="match status" value="1"/>
</dbReference>
<protein>
    <submittedName>
        <fullName evidence="1">Phosphonate C-P lyase system protein PhnH</fullName>
    </submittedName>
</protein>
<evidence type="ECO:0000313" key="1">
    <source>
        <dbReference type="EMBL" id="PSH60871.1"/>
    </source>
</evidence>
<keyword evidence="1" id="KW-0456">Lyase</keyword>
<dbReference type="GO" id="GO:0016829">
    <property type="term" value="F:lyase activity"/>
    <property type="evidence" value="ECO:0007669"/>
    <property type="project" value="UniProtKB-KW"/>
</dbReference>